<sequence>MPLEYPKETPAQTAGPFVHIGAMPRIAGFTCFDVELGQQIAGPDVPGERIVIEGQILDGTGTPCRDTMVEVWQADDQGRYAHPEDPRGAEVADGFTGFGRAHTDFDTGLFRFETIKPGIVPGRHGRDQAPHVSFWIVARGINIGLHTRMYFPEDNTSTDPVLSMIEQPHRRDTLIAERTADGQYRFDIRLQGDRETVFLDV</sequence>
<dbReference type="EMBL" id="ONZF01000001">
    <property type="protein sequence ID" value="SPJ22614.1"/>
    <property type="molecule type" value="Genomic_DNA"/>
</dbReference>
<evidence type="ECO:0000313" key="6">
    <source>
        <dbReference type="Proteomes" id="UP000244912"/>
    </source>
</evidence>
<dbReference type="PANTHER" id="PTHR33711:SF9">
    <property type="entry name" value="PROTOCATECHUATE 3,4-DIOXYGENASE ALPHA CHAIN"/>
    <property type="match status" value="1"/>
</dbReference>
<dbReference type="Proteomes" id="UP000244912">
    <property type="component" value="Unassembled WGS sequence"/>
</dbReference>
<dbReference type="InterPro" id="IPR050770">
    <property type="entry name" value="Intradiol_RC_Dioxygenase"/>
</dbReference>
<keyword evidence="3 5" id="KW-0560">Oxidoreductase</keyword>
<dbReference type="Gene3D" id="2.60.130.10">
    <property type="entry name" value="Aromatic compound dioxygenase"/>
    <property type="match status" value="1"/>
</dbReference>
<name>A0A2R8BQZ9_9RHOB</name>
<dbReference type="AlphaFoldDB" id="A0A2R8BQZ9"/>
<reference evidence="5 6" key="1">
    <citation type="submission" date="2018-03" db="EMBL/GenBank/DDBJ databases">
        <authorList>
            <person name="Keele B.F."/>
        </authorList>
    </citation>
    <scope>NUCLEOTIDE SEQUENCE [LARGE SCALE GENOMIC DNA]</scope>
    <source>
        <strain evidence="5 6">CECT 8504</strain>
    </source>
</reference>
<dbReference type="EC" id="1.13.11.3" evidence="5"/>
<dbReference type="PANTHER" id="PTHR33711">
    <property type="entry name" value="DIOXYGENASE, PUTATIVE (AFU_ORTHOLOGUE AFUA_2G02910)-RELATED"/>
    <property type="match status" value="1"/>
</dbReference>
<dbReference type="OrthoDB" id="9805815at2"/>
<dbReference type="InterPro" id="IPR000627">
    <property type="entry name" value="Intradiol_dOase_C"/>
</dbReference>
<proteinExistence type="inferred from homology"/>
<dbReference type="NCBIfam" id="TIGR02423">
    <property type="entry name" value="protocat_alph"/>
    <property type="match status" value="1"/>
</dbReference>
<evidence type="ECO:0000256" key="2">
    <source>
        <dbReference type="ARBA" id="ARBA00022964"/>
    </source>
</evidence>
<dbReference type="GO" id="GO:0018578">
    <property type="term" value="F:protocatechuate 3,4-dioxygenase activity"/>
    <property type="evidence" value="ECO:0007669"/>
    <property type="project" value="UniProtKB-EC"/>
</dbReference>
<dbReference type="CDD" id="cd03463">
    <property type="entry name" value="3_4-PCD_alpha"/>
    <property type="match status" value="1"/>
</dbReference>
<evidence type="ECO:0000256" key="1">
    <source>
        <dbReference type="ARBA" id="ARBA00007825"/>
    </source>
</evidence>
<evidence type="ECO:0000313" key="5">
    <source>
        <dbReference type="EMBL" id="SPJ22614.1"/>
    </source>
</evidence>
<evidence type="ECO:0000256" key="3">
    <source>
        <dbReference type="ARBA" id="ARBA00023002"/>
    </source>
</evidence>
<protein>
    <submittedName>
        <fullName evidence="5">Protocatechuate 3,4-dioxygenase alpha chain</fullName>
        <ecNumber evidence="5">1.13.11.3</ecNumber>
    </submittedName>
</protein>
<accession>A0A2R8BQZ9</accession>
<dbReference type="InterPro" id="IPR015889">
    <property type="entry name" value="Intradiol_dOase_core"/>
</dbReference>
<keyword evidence="6" id="KW-1185">Reference proteome</keyword>
<comment type="similarity">
    <text evidence="1">Belongs to the intradiol ring-cleavage dioxygenase family.</text>
</comment>
<organism evidence="5 6">
    <name type="scientific">Palleronia abyssalis</name>
    <dbReference type="NCBI Taxonomy" id="1501240"/>
    <lineage>
        <taxon>Bacteria</taxon>
        <taxon>Pseudomonadati</taxon>
        <taxon>Pseudomonadota</taxon>
        <taxon>Alphaproteobacteria</taxon>
        <taxon>Rhodobacterales</taxon>
        <taxon>Roseobacteraceae</taxon>
        <taxon>Palleronia</taxon>
    </lineage>
</organism>
<feature type="domain" description="Intradiol ring-cleavage dioxygenases" evidence="4">
    <location>
        <begin position="40"/>
        <end position="192"/>
    </location>
</feature>
<evidence type="ECO:0000259" key="4">
    <source>
        <dbReference type="Pfam" id="PF00775"/>
    </source>
</evidence>
<keyword evidence="2 5" id="KW-0223">Dioxygenase</keyword>
<dbReference type="RefSeq" id="WP_108892476.1">
    <property type="nucleotide sequence ID" value="NZ_ONZF01000001.1"/>
</dbReference>
<gene>
    <name evidence="5" type="primary">pcaG</name>
    <name evidence="5" type="ORF">PAA8504_00409</name>
</gene>
<dbReference type="SUPFAM" id="SSF49482">
    <property type="entry name" value="Aromatic compound dioxygenase"/>
    <property type="match status" value="1"/>
</dbReference>
<dbReference type="GO" id="GO:0008199">
    <property type="term" value="F:ferric iron binding"/>
    <property type="evidence" value="ECO:0007669"/>
    <property type="project" value="InterPro"/>
</dbReference>
<dbReference type="InterPro" id="IPR012786">
    <property type="entry name" value="Protocat_dOase_a"/>
</dbReference>
<dbReference type="Pfam" id="PF00775">
    <property type="entry name" value="Dioxygenase_C"/>
    <property type="match status" value="1"/>
</dbReference>